<comment type="caution">
    <text evidence="1">The sequence shown here is derived from an EMBL/GenBank/DDBJ whole genome shotgun (WGS) entry which is preliminary data.</text>
</comment>
<protein>
    <recommendedName>
        <fullName evidence="3">Restriction endonuclease</fullName>
    </recommendedName>
</protein>
<sequence length="218" mass="25086">MKPVLTIRDLILEAEAFCERLSEENHTELIGVTDGKAVGTYVEHRFQTYLDRMYDVEIGSSAKGIDLPGEDILTDIKVTSITQPQSSCPFRNARQKIFGLGYNLLVFVYDKHDTPNSCTLTFTHCTFIDKCRTADYTITCRLREMLHDGAYKEDIIGFLQDRNVPGDEIVYDDLAEEILDHEPMQGYLTISNALQWRLQYRRVIMLNNSVDGVINYEW</sequence>
<gene>
    <name evidence="1" type="ORF">WMO65_23790</name>
</gene>
<evidence type="ECO:0000313" key="2">
    <source>
        <dbReference type="Proteomes" id="UP001457898"/>
    </source>
</evidence>
<evidence type="ECO:0000313" key="1">
    <source>
        <dbReference type="EMBL" id="MEQ2434021.1"/>
    </source>
</evidence>
<accession>A0ABV1DUG4</accession>
<keyword evidence="2" id="KW-1185">Reference proteome</keyword>
<dbReference type="EMBL" id="JBBMFP010000032">
    <property type="protein sequence ID" value="MEQ2434021.1"/>
    <property type="molecule type" value="Genomic_DNA"/>
</dbReference>
<dbReference type="Proteomes" id="UP001457898">
    <property type="component" value="Unassembled WGS sequence"/>
</dbReference>
<proteinExistence type="predicted"/>
<name>A0ABV1DUG4_9FIRM</name>
<reference evidence="1 2" key="1">
    <citation type="submission" date="2024-03" db="EMBL/GenBank/DDBJ databases">
        <title>Human intestinal bacterial collection.</title>
        <authorList>
            <person name="Pauvert C."/>
            <person name="Hitch T.C.A."/>
            <person name="Clavel T."/>
        </authorList>
    </citation>
    <scope>NUCLEOTIDE SEQUENCE [LARGE SCALE GENOMIC DNA]</scope>
    <source>
        <strain evidence="1 2">CLA-SR-H028</strain>
    </source>
</reference>
<evidence type="ECO:0008006" key="3">
    <source>
        <dbReference type="Google" id="ProtNLM"/>
    </source>
</evidence>
<dbReference type="RefSeq" id="WP_148392519.1">
    <property type="nucleotide sequence ID" value="NZ_JBBMFP010000032.1"/>
</dbReference>
<organism evidence="1 2">
    <name type="scientific">Blautia caccae</name>
    <dbReference type="NCBI Taxonomy" id="3133175"/>
    <lineage>
        <taxon>Bacteria</taxon>
        <taxon>Bacillati</taxon>
        <taxon>Bacillota</taxon>
        <taxon>Clostridia</taxon>
        <taxon>Lachnospirales</taxon>
        <taxon>Lachnospiraceae</taxon>
        <taxon>Blautia</taxon>
    </lineage>
</organism>